<dbReference type="InterPro" id="IPR013783">
    <property type="entry name" value="Ig-like_fold"/>
</dbReference>
<dbReference type="AlphaFoldDB" id="A0A847D1R9"/>
<keyword evidence="3" id="KW-0732">Signal</keyword>
<dbReference type="EMBL" id="JAAZBX010000007">
    <property type="protein sequence ID" value="NLD25400.1"/>
    <property type="molecule type" value="Genomic_DNA"/>
</dbReference>
<evidence type="ECO:0000256" key="2">
    <source>
        <dbReference type="SAM" id="Phobius"/>
    </source>
</evidence>
<feature type="chain" id="PRO_5033054818" description="Bacterial Ig-like domain-containing protein" evidence="3">
    <location>
        <begin position="25"/>
        <end position="356"/>
    </location>
</feature>
<keyword evidence="2" id="KW-0472">Membrane</keyword>
<evidence type="ECO:0000313" key="5">
    <source>
        <dbReference type="Proteomes" id="UP000545876"/>
    </source>
</evidence>
<comment type="caution">
    <text evidence="4">The sequence shown here is derived from an EMBL/GenBank/DDBJ whole genome shotgun (WGS) entry which is preliminary data.</text>
</comment>
<reference evidence="4 5" key="1">
    <citation type="journal article" date="2020" name="Biotechnol. Biofuels">
        <title>New insights from the biogas microbiome by comprehensive genome-resolved metagenomics of nearly 1600 species originating from multiple anaerobic digesters.</title>
        <authorList>
            <person name="Campanaro S."/>
            <person name="Treu L."/>
            <person name="Rodriguez-R L.M."/>
            <person name="Kovalovszki A."/>
            <person name="Ziels R.M."/>
            <person name="Maus I."/>
            <person name="Zhu X."/>
            <person name="Kougias P.G."/>
            <person name="Basile A."/>
            <person name="Luo G."/>
            <person name="Schluter A."/>
            <person name="Konstantinidis K.T."/>
            <person name="Angelidaki I."/>
        </authorList>
    </citation>
    <scope>NUCLEOTIDE SEQUENCE [LARGE SCALE GENOMIC DNA]</scope>
    <source>
        <strain evidence="4">AS06rmzACSIP_65</strain>
    </source>
</reference>
<accession>A0A847D1R9</accession>
<evidence type="ECO:0008006" key="6">
    <source>
        <dbReference type="Google" id="ProtNLM"/>
    </source>
</evidence>
<evidence type="ECO:0000256" key="3">
    <source>
        <dbReference type="SAM" id="SignalP"/>
    </source>
</evidence>
<proteinExistence type="predicted"/>
<keyword evidence="2" id="KW-1133">Transmembrane helix</keyword>
<evidence type="ECO:0000313" key="4">
    <source>
        <dbReference type="EMBL" id="NLD25400.1"/>
    </source>
</evidence>
<evidence type="ECO:0000256" key="1">
    <source>
        <dbReference type="SAM" id="MobiDB-lite"/>
    </source>
</evidence>
<feature type="transmembrane region" description="Helical" evidence="2">
    <location>
        <begin position="240"/>
        <end position="259"/>
    </location>
</feature>
<sequence>MKLKKISQLLLLCFVFFLPFVSFAQDNKEETRSSLEEMLDLDIPNITDNPSLLLNFTDPSKEKGGVELSLDEKEYNKIQSPFTLPALSIGSHSLTFRFLDQYDVSQTLTKILIITPRPPALNTPNINSEGIIFTGRALAGSEITLILNSNNKMVVKQTEVDQDGVWTLTIAEDIPQGLYTFSAFAKKYGYSSELAEPLTLDVSERKIDNGGIEKNTPIYFTFKDFTKDDLRNLTSDHIDLLVLSIGLFLIGLLVGFLLLSFSKKKEENRVVNEVEKKFVKPTSKDEKNLTLLEKLKDKTVNIENPPVVKDEVRTNELPKEKKIISKVDFLKSFKSHDPDDEKGKETKDEKEEKKSK</sequence>
<protein>
    <recommendedName>
        <fullName evidence="6">Bacterial Ig-like domain-containing protein</fullName>
    </recommendedName>
</protein>
<name>A0A847D1R9_9BACT</name>
<keyword evidence="2" id="KW-0812">Transmembrane</keyword>
<dbReference type="Gene3D" id="2.60.40.10">
    <property type="entry name" value="Immunoglobulins"/>
    <property type="match status" value="1"/>
</dbReference>
<dbReference type="Proteomes" id="UP000545876">
    <property type="component" value="Unassembled WGS sequence"/>
</dbReference>
<feature type="signal peptide" evidence="3">
    <location>
        <begin position="1"/>
        <end position="24"/>
    </location>
</feature>
<feature type="region of interest" description="Disordered" evidence="1">
    <location>
        <begin position="333"/>
        <end position="356"/>
    </location>
</feature>
<gene>
    <name evidence="4" type="ORF">GX656_02045</name>
</gene>
<organism evidence="4 5">
    <name type="scientific">Candidatus Dojkabacteria bacterium</name>
    <dbReference type="NCBI Taxonomy" id="2099670"/>
    <lineage>
        <taxon>Bacteria</taxon>
        <taxon>Candidatus Dojkabacteria</taxon>
    </lineage>
</organism>